<evidence type="ECO:0000313" key="2">
    <source>
        <dbReference type="EMBL" id="GAA53662.1"/>
    </source>
</evidence>
<feature type="region of interest" description="Disordered" evidence="1">
    <location>
        <begin position="164"/>
        <end position="195"/>
    </location>
</feature>
<proteinExistence type="predicted"/>
<reference evidence="2" key="1">
    <citation type="journal article" date="2011" name="Genome Biol.">
        <title>The draft genome of the carcinogenic human liver fluke Clonorchis sinensis.</title>
        <authorList>
            <person name="Wang X."/>
            <person name="Chen W."/>
            <person name="Huang Y."/>
            <person name="Sun J."/>
            <person name="Men J."/>
            <person name="Liu H."/>
            <person name="Luo F."/>
            <person name="Guo L."/>
            <person name="Lv X."/>
            <person name="Deng C."/>
            <person name="Zhou C."/>
            <person name="Fan Y."/>
            <person name="Li X."/>
            <person name="Huang L."/>
            <person name="Hu Y."/>
            <person name="Liang C."/>
            <person name="Hu X."/>
            <person name="Xu J."/>
            <person name="Yu X."/>
        </authorList>
    </citation>
    <scope>NUCLEOTIDE SEQUENCE [LARGE SCALE GENOMIC DNA]</scope>
    <source>
        <strain evidence="2">Henan</strain>
    </source>
</reference>
<organism evidence="2 3">
    <name type="scientific">Clonorchis sinensis</name>
    <name type="common">Chinese liver fluke</name>
    <dbReference type="NCBI Taxonomy" id="79923"/>
    <lineage>
        <taxon>Eukaryota</taxon>
        <taxon>Metazoa</taxon>
        <taxon>Spiralia</taxon>
        <taxon>Lophotrochozoa</taxon>
        <taxon>Platyhelminthes</taxon>
        <taxon>Trematoda</taxon>
        <taxon>Digenea</taxon>
        <taxon>Opisthorchiida</taxon>
        <taxon>Opisthorchiata</taxon>
        <taxon>Opisthorchiidae</taxon>
        <taxon>Clonorchis</taxon>
    </lineage>
</organism>
<gene>
    <name evidence="2" type="ORF">CLF_110733</name>
</gene>
<reference key="2">
    <citation type="submission" date="2011-10" db="EMBL/GenBank/DDBJ databases">
        <title>The genome and transcriptome sequence of Clonorchis sinensis provide insights into the carcinogenic liver fluke.</title>
        <authorList>
            <person name="Wang X."/>
            <person name="Huang Y."/>
            <person name="Chen W."/>
            <person name="Liu H."/>
            <person name="Guo L."/>
            <person name="Chen Y."/>
            <person name="Luo F."/>
            <person name="Zhou W."/>
            <person name="Sun J."/>
            <person name="Mao Q."/>
            <person name="Liang P."/>
            <person name="Zhou C."/>
            <person name="Tian Y."/>
            <person name="Men J."/>
            <person name="Lv X."/>
            <person name="Huang L."/>
            <person name="Zhou J."/>
            <person name="Hu Y."/>
            <person name="Li R."/>
            <person name="Zhang F."/>
            <person name="Lei H."/>
            <person name="Li X."/>
            <person name="Hu X."/>
            <person name="Liang C."/>
            <person name="Xu J."/>
            <person name="Wu Z."/>
            <person name="Yu X."/>
        </authorList>
    </citation>
    <scope>NUCLEOTIDE SEQUENCE</scope>
    <source>
        <strain>Henan</strain>
    </source>
</reference>
<evidence type="ECO:0000256" key="1">
    <source>
        <dbReference type="SAM" id="MobiDB-lite"/>
    </source>
</evidence>
<dbReference type="AlphaFoldDB" id="G7YL31"/>
<dbReference type="EMBL" id="DF143556">
    <property type="protein sequence ID" value="GAA53662.1"/>
    <property type="molecule type" value="Genomic_DNA"/>
</dbReference>
<dbReference type="Proteomes" id="UP000008909">
    <property type="component" value="Unassembled WGS sequence"/>
</dbReference>
<keyword evidence="3" id="KW-1185">Reference proteome</keyword>
<protein>
    <submittedName>
        <fullName evidence="2">Uncharacterized protein</fullName>
    </submittedName>
</protein>
<name>G7YL31_CLOSI</name>
<sequence>MSQFTCLRTQWILQLQPRFFNTDPNSADAAKRRNHWFRTFETYPKTVESPEPDKLETLIHFVWQLVYNHIADHTDYESAIDTYIIHELKFLAMPNFCTDVLHAKISDVLQHPNSSNCSPILIHLLSLNHRTLLRKLKCRILLNTRWLYNNSGHDPPVIHSTTDDVLNASESNGDTEHPDMTETTRGPWSSKRFANEEHNSFTVNKRVQKLQGDSRYIKRNFDIDPSRLIGI</sequence>
<evidence type="ECO:0000313" key="3">
    <source>
        <dbReference type="Proteomes" id="UP000008909"/>
    </source>
</evidence>
<accession>G7YL31</accession>